<evidence type="ECO:0000313" key="2">
    <source>
        <dbReference type="EMBL" id="EEF57984.1"/>
    </source>
</evidence>
<dbReference type="STRING" id="320771.Cflav_PD0949"/>
<name>B9XQ66_PEDPL</name>
<dbReference type="Proteomes" id="UP000003688">
    <property type="component" value="Unassembled WGS sequence"/>
</dbReference>
<keyword evidence="1" id="KW-0812">Transmembrane</keyword>
<feature type="transmembrane region" description="Helical" evidence="1">
    <location>
        <begin position="95"/>
        <end position="116"/>
    </location>
</feature>
<dbReference type="Pfam" id="PF19656">
    <property type="entry name" value="DUF6159"/>
    <property type="match status" value="1"/>
</dbReference>
<dbReference type="RefSeq" id="WP_007417952.1">
    <property type="nucleotide sequence ID" value="NZ_ABOX02000052.1"/>
</dbReference>
<keyword evidence="1" id="KW-0472">Membrane</keyword>
<gene>
    <name evidence="2" type="ORF">Cflav_PD0949</name>
</gene>
<feature type="transmembrane region" description="Helical" evidence="1">
    <location>
        <begin position="24"/>
        <end position="48"/>
    </location>
</feature>
<dbReference type="OrthoDB" id="5637493at2"/>
<feature type="transmembrane region" description="Helical" evidence="1">
    <location>
        <begin position="220"/>
        <end position="243"/>
    </location>
</feature>
<proteinExistence type="predicted"/>
<evidence type="ECO:0000313" key="3">
    <source>
        <dbReference type="Proteomes" id="UP000003688"/>
    </source>
</evidence>
<feature type="transmembrane region" description="Helical" evidence="1">
    <location>
        <begin position="249"/>
        <end position="274"/>
    </location>
</feature>
<organism evidence="2 3">
    <name type="scientific">Pedosphaera parvula (strain Ellin514)</name>
    <dbReference type="NCBI Taxonomy" id="320771"/>
    <lineage>
        <taxon>Bacteria</taxon>
        <taxon>Pseudomonadati</taxon>
        <taxon>Verrucomicrobiota</taxon>
        <taxon>Pedosphaerae</taxon>
        <taxon>Pedosphaerales</taxon>
        <taxon>Pedosphaeraceae</taxon>
        <taxon>Pedosphaera</taxon>
    </lineage>
</organism>
<evidence type="ECO:0008006" key="4">
    <source>
        <dbReference type="Google" id="ProtNLM"/>
    </source>
</evidence>
<dbReference type="InterPro" id="IPR046157">
    <property type="entry name" value="DUF6159"/>
</dbReference>
<feature type="transmembrane region" description="Helical" evidence="1">
    <location>
        <begin position="145"/>
        <end position="162"/>
    </location>
</feature>
<feature type="transmembrane region" description="Helical" evidence="1">
    <location>
        <begin position="168"/>
        <end position="193"/>
    </location>
</feature>
<keyword evidence="1" id="KW-1133">Transmembrane helix</keyword>
<protein>
    <recommendedName>
        <fullName evidence="4">Transmembrane protein</fullName>
    </recommendedName>
</protein>
<dbReference type="AlphaFoldDB" id="B9XQ66"/>
<dbReference type="EMBL" id="ABOX02000052">
    <property type="protein sequence ID" value="EEF57984.1"/>
    <property type="molecule type" value="Genomic_DNA"/>
</dbReference>
<comment type="caution">
    <text evidence="2">The sequence shown here is derived from an EMBL/GenBank/DDBJ whole genome shotgun (WGS) entry which is preliminary data.</text>
</comment>
<accession>B9XQ66</accession>
<evidence type="ECO:0000256" key="1">
    <source>
        <dbReference type="SAM" id="Phobius"/>
    </source>
</evidence>
<keyword evidence="3" id="KW-1185">Reference proteome</keyword>
<reference evidence="2 3" key="1">
    <citation type="journal article" date="2011" name="J. Bacteriol.">
        <title>Genome sequence of 'Pedosphaera parvula' Ellin514, an aerobic Verrucomicrobial isolate from pasture soil.</title>
        <authorList>
            <person name="Kant R."/>
            <person name="van Passel M.W."/>
            <person name="Sangwan P."/>
            <person name="Palva A."/>
            <person name="Lucas S."/>
            <person name="Copeland A."/>
            <person name="Lapidus A."/>
            <person name="Glavina Del Rio T."/>
            <person name="Dalin E."/>
            <person name="Tice H."/>
            <person name="Bruce D."/>
            <person name="Goodwin L."/>
            <person name="Pitluck S."/>
            <person name="Chertkov O."/>
            <person name="Larimer F.W."/>
            <person name="Land M.L."/>
            <person name="Hauser L."/>
            <person name="Brettin T.S."/>
            <person name="Detter J.C."/>
            <person name="Han S."/>
            <person name="de Vos W.M."/>
            <person name="Janssen P.H."/>
            <person name="Smidt H."/>
        </authorList>
    </citation>
    <scope>NUCLEOTIDE SEQUENCE [LARGE SCALE GENOMIC DNA]</scope>
    <source>
        <strain evidence="2 3">Ellin514</strain>
    </source>
</reference>
<sequence length="313" mass="34343">MEKFRRSWELFKSSLYVMQQNKKLLVFPILTATFTIIITMLFILPVAFQPTGYSYTSGEHWGKVVNTIYDTGSMAHSGNHYGRYQALSGVKPLGVAYFAAMYFVSMFCATFFNVAFYSQILSALGGGSVTVGGGLRFACGKWKQILMWTAFAGLIGFIIKSLEQRFGIVGQIVMKLVGAAWSIACVFVIPVIVTDEEAINPVKVLKKSAVTLTRTWGESLIGYVGVSFGGSIIMLISLVWLAGGIFAAIALHSVLLGVMVGVSWLFSIIVLSYIMSVASQIFRCALFLYAAHGDLPQPYTSEMMELAWKVKKG</sequence>